<dbReference type="AlphaFoldDB" id="A0A8B0T0C9"/>
<sequence>MPTLAALNLLAASFYDRESQKGCNFSRANLKDAIFQKL</sequence>
<keyword evidence="1" id="KW-0614">Plasmid</keyword>
<geneLocation type="plasmid" evidence="1">
    <name>p17-15-vir-like</name>
</geneLocation>
<accession>A0A8B0T0C9</accession>
<proteinExistence type="predicted"/>
<protein>
    <submittedName>
        <fullName evidence="1">Pentapeptide repeat protein QnrB family</fullName>
    </submittedName>
</protein>
<organism evidence="1">
    <name type="scientific">Klebsiella pneumoniae</name>
    <dbReference type="NCBI Taxonomy" id="573"/>
    <lineage>
        <taxon>Bacteria</taxon>
        <taxon>Pseudomonadati</taxon>
        <taxon>Pseudomonadota</taxon>
        <taxon>Gammaproteobacteria</taxon>
        <taxon>Enterobacterales</taxon>
        <taxon>Enterobacteriaceae</taxon>
        <taxon>Klebsiella/Raoultella group</taxon>
        <taxon>Klebsiella</taxon>
        <taxon>Klebsiella pneumoniae complex</taxon>
    </lineage>
</organism>
<evidence type="ECO:0000313" key="1">
    <source>
        <dbReference type="EMBL" id="QTX15102.1"/>
    </source>
</evidence>
<reference evidence="1" key="1">
    <citation type="submission" date="2020-01" db="EMBL/GenBank/DDBJ databases">
        <authorList>
            <person name="Qin S."/>
        </authorList>
    </citation>
    <scope>NUCLEOTIDE SEQUENCE</scope>
    <source>
        <strain evidence="1">CVir17-16-YZ6g</strain>
        <plasmid evidence="1">p17-15-vir-like</plasmid>
    </source>
</reference>
<dbReference type="EMBL" id="MN956836">
    <property type="protein sequence ID" value="QTX15102.1"/>
    <property type="molecule type" value="Genomic_DNA"/>
</dbReference>
<name>A0A8B0T0C9_KLEPN</name>